<dbReference type="EC" id="3.2.2.27" evidence="3"/>
<dbReference type="Pfam" id="PF03167">
    <property type="entry name" value="UDG"/>
    <property type="match status" value="1"/>
</dbReference>
<keyword evidence="8" id="KW-0378">Hydrolase</keyword>
<dbReference type="SUPFAM" id="SSF52141">
    <property type="entry name" value="Uracil-DNA glycosylase-like"/>
    <property type="match status" value="1"/>
</dbReference>
<keyword evidence="6" id="KW-0479">Metal-binding</keyword>
<dbReference type="STRING" id="1194090.SAMN05443144_10169"/>
<feature type="domain" description="Uracil-DNA glycosylase-like" evidence="13">
    <location>
        <begin position="132"/>
        <end position="282"/>
    </location>
</feature>
<evidence type="ECO:0000256" key="8">
    <source>
        <dbReference type="ARBA" id="ARBA00022801"/>
    </source>
</evidence>
<dbReference type="AlphaFoldDB" id="A0A1M4SLU3"/>
<proteinExistence type="inferred from homology"/>
<keyword evidence="15" id="KW-1185">Reference proteome</keyword>
<sequence>MADSNLTPDKLIDNIISYIRNERDLYGDFTMRQETAGQPDSRDKDLTQQDNEMAPESSSQPQKQPNAAGTGDDASQAPKQQPASGARDSASSDGDDNIYQHIEQCQTLEELEALCRKADMLRTDLNDTQLVFGVGNPHADLMIIGEAPGAEEDRQGEPFVGKAGQLLNKILHSINFTRDEVYIANILKHRPPNNRNPNAEERERSLPFLLRQIDLINPKLILSLGKVSSQTLLDKNVSLSRMRGKFHNFRGNYELLATYHPAALLRHPKWKRPTWEDVQLLRKRYDELGCEP</sequence>
<dbReference type="SMART" id="SM00987">
    <property type="entry name" value="UreE_C"/>
    <property type="match status" value="1"/>
</dbReference>
<accession>A0A1M4SLU3</accession>
<feature type="compositionally biased region" description="Low complexity" evidence="12">
    <location>
        <begin position="83"/>
        <end position="92"/>
    </location>
</feature>
<dbReference type="SMART" id="SM00986">
    <property type="entry name" value="UDG"/>
    <property type="match status" value="1"/>
</dbReference>
<keyword evidence="5" id="KW-0004">4Fe-4S</keyword>
<feature type="compositionally biased region" description="Polar residues" evidence="12">
    <location>
        <begin position="48"/>
        <end position="67"/>
    </location>
</feature>
<dbReference type="GO" id="GO:0006281">
    <property type="term" value="P:DNA repair"/>
    <property type="evidence" value="ECO:0007669"/>
    <property type="project" value="UniProtKB-KW"/>
</dbReference>
<dbReference type="Gene3D" id="3.40.470.10">
    <property type="entry name" value="Uracil-DNA glycosylase-like domain"/>
    <property type="match status" value="1"/>
</dbReference>
<evidence type="ECO:0000256" key="5">
    <source>
        <dbReference type="ARBA" id="ARBA00022485"/>
    </source>
</evidence>
<keyword evidence="7" id="KW-0227">DNA damage</keyword>
<dbReference type="NCBIfam" id="TIGR00758">
    <property type="entry name" value="UDG_fam4"/>
    <property type="match status" value="1"/>
</dbReference>
<name>A0A1M4SLU3_9BACT</name>
<gene>
    <name evidence="14" type="ORF">SAMN05443144_10169</name>
</gene>
<evidence type="ECO:0000259" key="13">
    <source>
        <dbReference type="SMART" id="SM00986"/>
    </source>
</evidence>
<dbReference type="PANTHER" id="PTHR33693:SF1">
    <property type="entry name" value="TYPE-4 URACIL-DNA GLYCOSYLASE"/>
    <property type="match status" value="1"/>
</dbReference>
<evidence type="ECO:0000256" key="10">
    <source>
        <dbReference type="ARBA" id="ARBA00023014"/>
    </source>
</evidence>
<dbReference type="InterPro" id="IPR051536">
    <property type="entry name" value="UDG_Type-4/5"/>
</dbReference>
<evidence type="ECO:0000256" key="9">
    <source>
        <dbReference type="ARBA" id="ARBA00023004"/>
    </source>
</evidence>
<dbReference type="GO" id="GO:0004844">
    <property type="term" value="F:uracil DNA N-glycosylase activity"/>
    <property type="evidence" value="ECO:0007669"/>
    <property type="project" value="UniProtKB-EC"/>
</dbReference>
<dbReference type="CDD" id="cd10030">
    <property type="entry name" value="UDG-F4_TTUDGA_SPO1dp_like"/>
    <property type="match status" value="1"/>
</dbReference>
<dbReference type="GO" id="GO:0046872">
    <property type="term" value="F:metal ion binding"/>
    <property type="evidence" value="ECO:0007669"/>
    <property type="project" value="UniProtKB-KW"/>
</dbReference>
<evidence type="ECO:0000256" key="6">
    <source>
        <dbReference type="ARBA" id="ARBA00022723"/>
    </source>
</evidence>
<evidence type="ECO:0000256" key="11">
    <source>
        <dbReference type="ARBA" id="ARBA00023204"/>
    </source>
</evidence>
<feature type="region of interest" description="Disordered" evidence="12">
    <location>
        <begin position="29"/>
        <end position="96"/>
    </location>
</feature>
<comment type="similarity">
    <text evidence="2">Belongs to the uracil-DNA glycosylase (UDG) superfamily. Type 4 (UDGa) family.</text>
</comment>
<dbReference type="Proteomes" id="UP000184041">
    <property type="component" value="Unassembled WGS sequence"/>
</dbReference>
<evidence type="ECO:0000256" key="1">
    <source>
        <dbReference type="ARBA" id="ARBA00001400"/>
    </source>
</evidence>
<evidence type="ECO:0000256" key="2">
    <source>
        <dbReference type="ARBA" id="ARBA00006521"/>
    </source>
</evidence>
<reference evidence="14 15" key="1">
    <citation type="submission" date="2016-11" db="EMBL/GenBank/DDBJ databases">
        <authorList>
            <person name="Jaros S."/>
            <person name="Januszkiewicz K."/>
            <person name="Wedrychowicz H."/>
        </authorList>
    </citation>
    <scope>NUCLEOTIDE SEQUENCE [LARGE SCALE GENOMIC DNA]</scope>
    <source>
        <strain evidence="14 15">DSM 21986</strain>
    </source>
</reference>
<evidence type="ECO:0000313" key="14">
    <source>
        <dbReference type="EMBL" id="SHE33132.1"/>
    </source>
</evidence>
<dbReference type="EMBL" id="FQUS01000001">
    <property type="protein sequence ID" value="SHE33132.1"/>
    <property type="molecule type" value="Genomic_DNA"/>
</dbReference>
<organism evidence="14 15">
    <name type="scientific">Fodinibius roseus</name>
    <dbReference type="NCBI Taxonomy" id="1194090"/>
    <lineage>
        <taxon>Bacteria</taxon>
        <taxon>Pseudomonadati</taxon>
        <taxon>Balneolota</taxon>
        <taxon>Balneolia</taxon>
        <taxon>Balneolales</taxon>
        <taxon>Balneolaceae</taxon>
        <taxon>Fodinibius</taxon>
    </lineage>
</organism>
<keyword evidence="10" id="KW-0411">Iron-sulfur</keyword>
<evidence type="ECO:0000256" key="7">
    <source>
        <dbReference type="ARBA" id="ARBA00022763"/>
    </source>
</evidence>
<dbReference type="InterPro" id="IPR005273">
    <property type="entry name" value="Ura-DNA_glyco_family4"/>
</dbReference>
<evidence type="ECO:0000256" key="3">
    <source>
        <dbReference type="ARBA" id="ARBA00012030"/>
    </source>
</evidence>
<keyword evidence="9" id="KW-0408">Iron</keyword>
<comment type="catalytic activity">
    <reaction evidence="1">
        <text>Hydrolyzes single-stranded DNA or mismatched double-stranded DNA and polynucleotides, releasing free uracil.</text>
        <dbReference type="EC" id="3.2.2.27"/>
    </reaction>
</comment>
<protein>
    <recommendedName>
        <fullName evidence="4">Type-4 uracil-DNA glycosylase</fullName>
        <ecNumber evidence="3">3.2.2.27</ecNumber>
    </recommendedName>
</protein>
<dbReference type="PANTHER" id="PTHR33693">
    <property type="entry name" value="TYPE-5 URACIL-DNA GLYCOSYLASE"/>
    <property type="match status" value="1"/>
</dbReference>
<dbReference type="RefSeq" id="WP_073058830.1">
    <property type="nucleotide sequence ID" value="NZ_FQUS01000001.1"/>
</dbReference>
<evidence type="ECO:0000313" key="15">
    <source>
        <dbReference type="Proteomes" id="UP000184041"/>
    </source>
</evidence>
<evidence type="ECO:0000256" key="4">
    <source>
        <dbReference type="ARBA" id="ARBA00019403"/>
    </source>
</evidence>
<evidence type="ECO:0000256" key="12">
    <source>
        <dbReference type="SAM" id="MobiDB-lite"/>
    </source>
</evidence>
<dbReference type="InterPro" id="IPR005122">
    <property type="entry name" value="Uracil-DNA_glycosylase-like"/>
</dbReference>
<dbReference type="InterPro" id="IPR036895">
    <property type="entry name" value="Uracil-DNA_glycosylase-like_sf"/>
</dbReference>
<dbReference type="GO" id="GO:0051539">
    <property type="term" value="F:4 iron, 4 sulfur cluster binding"/>
    <property type="evidence" value="ECO:0007669"/>
    <property type="project" value="UniProtKB-KW"/>
</dbReference>
<keyword evidence="11" id="KW-0234">DNA repair</keyword>